<evidence type="ECO:0000256" key="1">
    <source>
        <dbReference type="SAM" id="Phobius"/>
    </source>
</evidence>
<evidence type="ECO:0000313" key="3">
    <source>
        <dbReference type="Proteomes" id="UP000230750"/>
    </source>
</evidence>
<keyword evidence="1" id="KW-0472">Membrane</keyword>
<dbReference type="Proteomes" id="UP000230750">
    <property type="component" value="Unassembled WGS sequence"/>
</dbReference>
<protein>
    <recommendedName>
        <fullName evidence="4">LRAT domain-containing protein</fullName>
    </recommendedName>
</protein>
<accession>A0A2G8JR50</accession>
<organism evidence="2 3">
    <name type="scientific">Stichopus japonicus</name>
    <name type="common">Sea cucumber</name>
    <dbReference type="NCBI Taxonomy" id="307972"/>
    <lineage>
        <taxon>Eukaryota</taxon>
        <taxon>Metazoa</taxon>
        <taxon>Echinodermata</taxon>
        <taxon>Eleutherozoa</taxon>
        <taxon>Echinozoa</taxon>
        <taxon>Holothuroidea</taxon>
        <taxon>Aspidochirotacea</taxon>
        <taxon>Aspidochirotida</taxon>
        <taxon>Stichopodidae</taxon>
        <taxon>Apostichopus</taxon>
    </lineage>
</organism>
<proteinExistence type="predicted"/>
<feature type="transmembrane region" description="Helical" evidence="1">
    <location>
        <begin position="180"/>
        <end position="203"/>
    </location>
</feature>
<name>A0A2G8JR50_STIJA</name>
<sequence>MDLAAKIGDISETLLLTPRGKVTLIEKKDLRRLDLRVFDRIALHRSYMMIHEAIVLQVNGPCEIVVLERTKEDGPVSKGTVRAHTINLYFEEGQLYRYDDRPTKADMPEILKRVLEYNGTEGYNMLSYNCQHLASSIRHGNEDSHQTWWMILKIVVDCCSHIGISFIAEKYEEVHGGKNNIGATASACLHLALFVAECVVALIKVFRGRMSWKDFFNVMTRQLPMHLFGSAGNSIQPILKKHASKFLSEYTMAAFGKLIAFEAVVLVFGFCGCLVPDAILPRSAPSGYYKYVRQVLVIAASVGSFFAGIAVEGWLLEAFVAMIIGCRLTLIGHYLFHGRFLSWWPKEDVSGRSIPGESNAVSVDSVFDSIQSDESLSEEERKRLIDKFKELKSQMPTFYTGDDVTIQDLTRHEHEASATRQRVRNAAPKTILRVRYDDIIVDWNGITRYFDDYHQQYIISSDDMMYCFD</sequence>
<dbReference type="AlphaFoldDB" id="A0A2G8JR50"/>
<evidence type="ECO:0000313" key="2">
    <source>
        <dbReference type="EMBL" id="PIK38203.1"/>
    </source>
</evidence>
<keyword evidence="3" id="KW-1185">Reference proteome</keyword>
<dbReference type="Gene3D" id="3.90.1720.10">
    <property type="entry name" value="endopeptidase domain like (from Nostoc punctiforme)"/>
    <property type="match status" value="1"/>
</dbReference>
<gene>
    <name evidence="2" type="ORF">BSL78_24956</name>
</gene>
<comment type="caution">
    <text evidence="2">The sequence shown here is derived from an EMBL/GenBank/DDBJ whole genome shotgun (WGS) entry which is preliminary data.</text>
</comment>
<feature type="transmembrane region" description="Helical" evidence="1">
    <location>
        <begin position="259"/>
        <end position="279"/>
    </location>
</feature>
<keyword evidence="1" id="KW-1133">Transmembrane helix</keyword>
<evidence type="ECO:0008006" key="4">
    <source>
        <dbReference type="Google" id="ProtNLM"/>
    </source>
</evidence>
<dbReference type="EMBL" id="MRZV01001388">
    <property type="protein sequence ID" value="PIK38203.1"/>
    <property type="molecule type" value="Genomic_DNA"/>
</dbReference>
<reference evidence="2 3" key="1">
    <citation type="journal article" date="2017" name="PLoS Biol.">
        <title>The sea cucumber genome provides insights into morphological evolution and visceral regeneration.</title>
        <authorList>
            <person name="Zhang X."/>
            <person name="Sun L."/>
            <person name="Yuan J."/>
            <person name="Sun Y."/>
            <person name="Gao Y."/>
            <person name="Zhang L."/>
            <person name="Li S."/>
            <person name="Dai H."/>
            <person name="Hamel J.F."/>
            <person name="Liu C."/>
            <person name="Yu Y."/>
            <person name="Liu S."/>
            <person name="Lin W."/>
            <person name="Guo K."/>
            <person name="Jin S."/>
            <person name="Xu P."/>
            <person name="Storey K.B."/>
            <person name="Huan P."/>
            <person name="Zhang T."/>
            <person name="Zhou Y."/>
            <person name="Zhang J."/>
            <person name="Lin C."/>
            <person name="Li X."/>
            <person name="Xing L."/>
            <person name="Huo D."/>
            <person name="Sun M."/>
            <person name="Wang L."/>
            <person name="Mercier A."/>
            <person name="Li F."/>
            <person name="Yang H."/>
            <person name="Xiang J."/>
        </authorList>
    </citation>
    <scope>NUCLEOTIDE SEQUENCE [LARGE SCALE GENOMIC DNA]</scope>
    <source>
        <strain evidence="2">Shaxun</strain>
        <tissue evidence="2">Muscle</tissue>
    </source>
</reference>
<keyword evidence="1" id="KW-0812">Transmembrane</keyword>
<feature type="transmembrane region" description="Helical" evidence="1">
    <location>
        <begin position="291"/>
        <end position="310"/>
    </location>
</feature>